<accession>A0ABU0TCJ7</accession>
<feature type="transmembrane region" description="Helical" evidence="1">
    <location>
        <begin position="44"/>
        <end position="70"/>
    </location>
</feature>
<dbReference type="Proteomes" id="UP001230328">
    <property type="component" value="Unassembled WGS sequence"/>
</dbReference>
<evidence type="ECO:0000313" key="3">
    <source>
        <dbReference type="Proteomes" id="UP001230328"/>
    </source>
</evidence>
<reference evidence="2 3" key="1">
    <citation type="submission" date="2023-07" db="EMBL/GenBank/DDBJ databases">
        <title>Comparative genomics of wheat-associated soil bacteria to identify genetic determinants of phenazine resistance.</title>
        <authorList>
            <person name="Mouncey N."/>
        </authorList>
    </citation>
    <scope>NUCLEOTIDE SEQUENCE [LARGE SCALE GENOMIC DNA]</scope>
    <source>
        <strain evidence="2 3">V2I4</strain>
    </source>
</reference>
<protein>
    <recommendedName>
        <fullName evidence="4">DUF4179 domain-containing protein</fullName>
    </recommendedName>
</protein>
<organism evidence="2 3">
    <name type="scientific">Streptomyces umbrinus</name>
    <dbReference type="NCBI Taxonomy" id="67370"/>
    <lineage>
        <taxon>Bacteria</taxon>
        <taxon>Bacillati</taxon>
        <taxon>Actinomycetota</taxon>
        <taxon>Actinomycetes</taxon>
        <taxon>Kitasatosporales</taxon>
        <taxon>Streptomycetaceae</taxon>
        <taxon>Streptomyces</taxon>
        <taxon>Streptomyces phaeochromogenes group</taxon>
    </lineage>
</organism>
<gene>
    <name evidence="2" type="ORF">QF035_011212</name>
</gene>
<dbReference type="RefSeq" id="WP_307532279.1">
    <property type="nucleotide sequence ID" value="NZ_JAUSZI010000003.1"/>
</dbReference>
<dbReference type="EMBL" id="JAUSZI010000003">
    <property type="protein sequence ID" value="MDQ1033543.1"/>
    <property type="molecule type" value="Genomic_DNA"/>
</dbReference>
<keyword evidence="1" id="KW-0812">Transmembrane</keyword>
<evidence type="ECO:0000313" key="2">
    <source>
        <dbReference type="EMBL" id="MDQ1033543.1"/>
    </source>
</evidence>
<evidence type="ECO:0000256" key="1">
    <source>
        <dbReference type="SAM" id="Phobius"/>
    </source>
</evidence>
<keyword evidence="3" id="KW-1185">Reference proteome</keyword>
<sequence>MPGDEGENGQVAGPVEDGFWLLQRHAWGALFAWLRTRYTRRARIGAVGGTAAVATAIAVFAPMWSAWLYAGDIKITSVKEGERVERCIETLSGTGELGDGHHLWIALETSRADRPRNIVFSAEARLAHGEWHADNINVGGEKREGASYMLVTVDVDSNTHQLLSSAVIDMYPRDSETLKPGEDLWRLSTDTYPTGAVPIDEVRVTRGASDTRSCYEIEEQGRR</sequence>
<evidence type="ECO:0008006" key="4">
    <source>
        <dbReference type="Google" id="ProtNLM"/>
    </source>
</evidence>
<keyword evidence="1" id="KW-0472">Membrane</keyword>
<comment type="caution">
    <text evidence="2">The sequence shown here is derived from an EMBL/GenBank/DDBJ whole genome shotgun (WGS) entry which is preliminary data.</text>
</comment>
<name>A0ABU0TCJ7_9ACTN</name>
<proteinExistence type="predicted"/>
<keyword evidence="1" id="KW-1133">Transmembrane helix</keyword>